<dbReference type="InterPro" id="IPR013783">
    <property type="entry name" value="Ig-like_fold"/>
</dbReference>
<accession>A0ABW0M0Y0</accession>
<organism evidence="2 3">
    <name type="scientific">Cohnella suwonensis</name>
    <dbReference type="NCBI Taxonomy" id="696072"/>
    <lineage>
        <taxon>Bacteria</taxon>
        <taxon>Bacillati</taxon>
        <taxon>Bacillota</taxon>
        <taxon>Bacilli</taxon>
        <taxon>Bacillales</taxon>
        <taxon>Paenibacillaceae</taxon>
        <taxon>Cohnella</taxon>
    </lineage>
</organism>
<evidence type="ECO:0000313" key="3">
    <source>
        <dbReference type="Proteomes" id="UP001596105"/>
    </source>
</evidence>
<dbReference type="EMBL" id="JBHSMH010000090">
    <property type="protein sequence ID" value="MFC5471220.1"/>
    <property type="molecule type" value="Genomic_DNA"/>
</dbReference>
<proteinExistence type="predicted"/>
<dbReference type="InterPro" id="IPR014756">
    <property type="entry name" value="Ig_E-set"/>
</dbReference>
<dbReference type="Pfam" id="PF17957">
    <property type="entry name" value="Big_7"/>
    <property type="match status" value="2"/>
</dbReference>
<gene>
    <name evidence="2" type="ORF">ACFPPD_21255</name>
</gene>
<sequence>MSSKQEPMIKLQPGGTAPILSYNVPEPTSYSGRNFIDLQFPDNYFTPSTSASSFSAKAAEGDSSSAMASLAVPEGASAVKALNALASISPEERLSPSLAKLTDDEVLRMEAAGKKLNLYKSMTGALTYNFIDASIGNELTFSAGAQPTDETSFASLAAAEPVPTMLPIDDGGGGDLPDPIVISVDITSPAANATINGPHTGAVFNIHGFASNTGDGNISNVQVKIGAGSYQNAQLNDDGSWVFPNATVTVAGTIPIYAKAYHSFGTKNATRSINVNVTIAEAPDVTLPTLAVTAPAPGKFFSTNGAPTVSINVEGTASDNRSLSKVEISLNNGAFVMAESTNGWANWKKSLSVAPGNHSFAVKCTDGAGNVATTSQTFVVDATPPSLNITAPLQNAQIAGTNSKGVFIEVTGTASDAGGIKQVEVSLDLNPMFMRATEKAPKDWSTWKASIPVTEPGIHIITVRCTDLADNYIEKTVSVNVTILPEVSSRLKRIILVESYRLSSFLGNYGASRTLKTFSLLPGEKSKISIRSYTQKEETFKSASTIVDSVTDEIADEFEKSMGNEQTDKKNYDESFKYSVSAEAGASWGWGSASVSANASGGTNAAREQFARNIANSTHKHIAKASSRRSMEVNTSYEVKTTSGEETSIVREIENINVGRSLNFVFRQMNQEFITLLHLVDLRIGYFKVDIVNGVDTPTYKEVTLPQLDALLSEIIVSDKLNEVRNSIINQLMNIFDYQDRHHRFVEDKPFKDANGNDIPNTNYLRVKKEYVSAYNDEASGTSISVPGIILAANRHVLRTEGVIVEALLGQGEALDHYSRGLQTETVREKALKNELLEREIKMKEMALDILESRDELAAKLYGMINLPPVAEQDEEEVASGAATGSSGVLAGLRT</sequence>
<evidence type="ECO:0000313" key="2">
    <source>
        <dbReference type="EMBL" id="MFC5471220.1"/>
    </source>
</evidence>
<reference evidence="3" key="1">
    <citation type="journal article" date="2019" name="Int. J. Syst. Evol. Microbiol.">
        <title>The Global Catalogue of Microorganisms (GCM) 10K type strain sequencing project: providing services to taxonomists for standard genome sequencing and annotation.</title>
        <authorList>
            <consortium name="The Broad Institute Genomics Platform"/>
            <consortium name="The Broad Institute Genome Sequencing Center for Infectious Disease"/>
            <person name="Wu L."/>
            <person name="Ma J."/>
        </authorList>
    </citation>
    <scope>NUCLEOTIDE SEQUENCE [LARGE SCALE GENOMIC DNA]</scope>
    <source>
        <strain evidence="3">CCUG 57113</strain>
    </source>
</reference>
<comment type="caution">
    <text evidence="2">The sequence shown here is derived from an EMBL/GenBank/DDBJ whole genome shotgun (WGS) entry which is preliminary data.</text>
</comment>
<keyword evidence="3" id="KW-1185">Reference proteome</keyword>
<protein>
    <submittedName>
        <fullName evidence="2">Ig-like domain-containing protein</fullName>
    </submittedName>
</protein>
<dbReference type="RefSeq" id="WP_209746277.1">
    <property type="nucleotide sequence ID" value="NZ_JBHSMH010000090.1"/>
</dbReference>
<dbReference type="Gene3D" id="2.60.40.10">
    <property type="entry name" value="Immunoglobulins"/>
    <property type="match status" value="3"/>
</dbReference>
<dbReference type="Proteomes" id="UP001596105">
    <property type="component" value="Unassembled WGS sequence"/>
</dbReference>
<evidence type="ECO:0000256" key="1">
    <source>
        <dbReference type="SAM" id="MobiDB-lite"/>
    </source>
</evidence>
<dbReference type="SUPFAM" id="SSF81296">
    <property type="entry name" value="E set domains"/>
    <property type="match status" value="2"/>
</dbReference>
<name>A0ABW0M0Y0_9BACL</name>
<feature type="region of interest" description="Disordered" evidence="1">
    <location>
        <begin position="1"/>
        <end position="21"/>
    </location>
</feature>